<reference evidence="2" key="3">
    <citation type="submission" date="2006-07" db="EMBL/GenBank/DDBJ databases">
        <authorList>
            <person name="Buell R."/>
        </authorList>
    </citation>
    <scope>NUCLEOTIDE SEQUENCE</scope>
</reference>
<protein>
    <submittedName>
        <fullName evidence="2">Expressed protein</fullName>
    </submittedName>
</protein>
<evidence type="ECO:0000313" key="2">
    <source>
        <dbReference type="EMBL" id="AAP53595.2"/>
    </source>
</evidence>
<dbReference type="AlphaFoldDB" id="Q7G2Z3"/>
<organism evidence="2">
    <name type="scientific">Oryza sativa subsp. japonica</name>
    <name type="common">Rice</name>
    <dbReference type="NCBI Taxonomy" id="39947"/>
    <lineage>
        <taxon>Eukaryota</taxon>
        <taxon>Viridiplantae</taxon>
        <taxon>Streptophyta</taxon>
        <taxon>Embryophyta</taxon>
        <taxon>Tracheophyta</taxon>
        <taxon>Spermatophyta</taxon>
        <taxon>Magnoliopsida</taxon>
        <taxon>Liliopsida</taxon>
        <taxon>Poales</taxon>
        <taxon>Poaceae</taxon>
        <taxon>BOP clade</taxon>
        <taxon>Oryzoideae</taxon>
        <taxon>Oryzeae</taxon>
        <taxon>Oryzinae</taxon>
        <taxon>Oryza</taxon>
        <taxon>Oryza sativa</taxon>
    </lineage>
</organism>
<dbReference type="EMBL" id="DP000086">
    <property type="protein sequence ID" value="AAP53595.2"/>
    <property type="molecule type" value="Genomic_DNA"/>
</dbReference>
<feature type="region of interest" description="Disordered" evidence="1">
    <location>
        <begin position="39"/>
        <end position="120"/>
    </location>
</feature>
<proteinExistence type="predicted"/>
<sequence length="163" mass="18448">MPSDDATYRPTSLLLLLFRPWRLPLVRDVSMLCRSRVAGEHEEAEGEVPDRPVRAGSQGRRRRRRRWAGRVAQPRRHARLRRRHHRRADHRQRRAPERGADVAGADGGAGAHRGGRRRHRVPHLPVGVAGLIGRSPPTTQLLAAYQWANGVTPLVSVFLVRFA</sequence>
<gene>
    <name evidence="2" type="ordered locus">LOC_Os10g25570</name>
</gene>
<reference evidence="2" key="2">
    <citation type="submission" date="2003-05" db="EMBL/GenBank/DDBJ databases">
        <authorList>
            <person name="Buell C.R."/>
            <person name="Wing R.A."/>
            <person name="McCombie W.R."/>
            <person name="Messing J."/>
            <person name="Yuan Q."/>
            <person name="Ouyang S."/>
        </authorList>
    </citation>
    <scope>NUCLEOTIDE SEQUENCE</scope>
</reference>
<accession>Q7G2Z3</accession>
<feature type="compositionally biased region" description="Basic residues" evidence="1">
    <location>
        <begin position="59"/>
        <end position="93"/>
    </location>
</feature>
<reference evidence="2" key="1">
    <citation type="journal article" date="2003" name="Science">
        <title>In-depth view of structure, activity, and evolution of rice chromosome 10.</title>
        <authorList>
            <consortium name="Rice Chromosome 10 Sequencing Consortium"/>
        </authorList>
    </citation>
    <scope>NUCLEOTIDE SEQUENCE [LARGE SCALE GENOMIC DNA]</scope>
</reference>
<name>Q7G2Z3_ORYSJ</name>
<evidence type="ECO:0000256" key="1">
    <source>
        <dbReference type="SAM" id="MobiDB-lite"/>
    </source>
</evidence>